<evidence type="ECO:0000256" key="6">
    <source>
        <dbReference type="ARBA" id="ARBA00023136"/>
    </source>
</evidence>
<comment type="similarity">
    <text evidence="2">Belongs to the polysaccharide synthase family.</text>
</comment>
<dbReference type="RefSeq" id="WP_342161323.1">
    <property type="nucleotide sequence ID" value="NZ_JBCDNA010000003.1"/>
</dbReference>
<feature type="transmembrane region" description="Helical" evidence="7">
    <location>
        <begin position="215"/>
        <end position="241"/>
    </location>
</feature>
<evidence type="ECO:0000256" key="4">
    <source>
        <dbReference type="ARBA" id="ARBA00022692"/>
    </source>
</evidence>
<dbReference type="CDD" id="cd13127">
    <property type="entry name" value="MATE_tuaB_like"/>
    <property type="match status" value="1"/>
</dbReference>
<gene>
    <name evidence="8" type="ORF">AABB81_14745</name>
</gene>
<dbReference type="InterPro" id="IPR050833">
    <property type="entry name" value="Poly_Biosynth_Transport"/>
</dbReference>
<keyword evidence="4 7" id="KW-0812">Transmembrane</keyword>
<name>A0ABU9L409_9FLAO</name>
<dbReference type="PANTHER" id="PTHR30250">
    <property type="entry name" value="PST FAMILY PREDICTED COLANIC ACID TRANSPORTER"/>
    <property type="match status" value="1"/>
</dbReference>
<feature type="transmembrane region" description="Helical" evidence="7">
    <location>
        <begin position="84"/>
        <end position="103"/>
    </location>
</feature>
<evidence type="ECO:0000313" key="8">
    <source>
        <dbReference type="EMBL" id="MEL4457163.1"/>
    </source>
</evidence>
<accession>A0ABU9L409</accession>
<dbReference type="EMBL" id="JBCDNA010000003">
    <property type="protein sequence ID" value="MEL4457163.1"/>
    <property type="molecule type" value="Genomic_DNA"/>
</dbReference>
<protein>
    <submittedName>
        <fullName evidence="8">Lipopolysaccharide biosynthesis protein</fullName>
    </submittedName>
</protein>
<proteinExistence type="inferred from homology"/>
<dbReference type="Pfam" id="PF13440">
    <property type="entry name" value="Polysacc_synt_3"/>
    <property type="match status" value="1"/>
</dbReference>
<feature type="transmembrane region" description="Helical" evidence="7">
    <location>
        <begin position="44"/>
        <end position="63"/>
    </location>
</feature>
<feature type="transmembrane region" description="Helical" evidence="7">
    <location>
        <begin position="385"/>
        <end position="408"/>
    </location>
</feature>
<evidence type="ECO:0000313" key="9">
    <source>
        <dbReference type="Proteomes" id="UP001474120"/>
    </source>
</evidence>
<evidence type="ECO:0000256" key="2">
    <source>
        <dbReference type="ARBA" id="ARBA00007430"/>
    </source>
</evidence>
<comment type="caution">
    <text evidence="8">The sequence shown here is derived from an EMBL/GenBank/DDBJ whole genome shotgun (WGS) entry which is preliminary data.</text>
</comment>
<feature type="transmembrane region" description="Helical" evidence="7">
    <location>
        <begin position="115"/>
        <end position="138"/>
    </location>
</feature>
<feature type="transmembrane region" description="Helical" evidence="7">
    <location>
        <begin position="253"/>
        <end position="275"/>
    </location>
</feature>
<comment type="subcellular location">
    <subcellularLocation>
        <location evidence="1">Cell membrane</location>
        <topology evidence="1">Multi-pass membrane protein</topology>
    </subcellularLocation>
</comment>
<feature type="transmembrane region" description="Helical" evidence="7">
    <location>
        <begin position="296"/>
        <end position="318"/>
    </location>
</feature>
<feature type="transmembrane region" description="Helical" evidence="7">
    <location>
        <begin position="420"/>
        <end position="438"/>
    </location>
</feature>
<dbReference type="Proteomes" id="UP001474120">
    <property type="component" value="Unassembled WGS sequence"/>
</dbReference>
<evidence type="ECO:0000256" key="1">
    <source>
        <dbReference type="ARBA" id="ARBA00004651"/>
    </source>
</evidence>
<feature type="transmembrane region" description="Helical" evidence="7">
    <location>
        <begin position="175"/>
        <end position="194"/>
    </location>
</feature>
<keyword evidence="5 7" id="KW-1133">Transmembrane helix</keyword>
<keyword evidence="3" id="KW-1003">Cell membrane</keyword>
<organism evidence="8 9">
    <name type="scientific">Lutimonas vermicola</name>
    <dbReference type="NCBI Taxonomy" id="414288"/>
    <lineage>
        <taxon>Bacteria</taxon>
        <taxon>Pseudomonadati</taxon>
        <taxon>Bacteroidota</taxon>
        <taxon>Flavobacteriia</taxon>
        <taxon>Flavobacteriales</taxon>
        <taxon>Flavobacteriaceae</taxon>
        <taxon>Lutimonas</taxon>
    </lineage>
</organism>
<feature type="transmembrane region" description="Helical" evidence="7">
    <location>
        <begin position="444"/>
        <end position="465"/>
    </location>
</feature>
<keyword evidence="9" id="KW-1185">Reference proteome</keyword>
<keyword evidence="6 7" id="KW-0472">Membrane</keyword>
<sequence>MSELNKKVANATKWSSLTEIAAKLIAPITTMVLARLLTPEAFGVVATVTMIISFTQIFSDAGFQKYLIQYEFENDDDKYKTTNVAFLSNLAISLILWGIIIVFRESLANMVGNPGLGNVIAIACVSIPLAAFSSIQVALYKRSFDFKTLFYVRLAGILIPLVITIPLAIFLKNYWALIIGTILVHTSNAIILTIKSKWKPNGYYSIKRLKKMLSFSSWVLFDTVLVWATSYIDIFIIGVTLNEYYLGLYKTSITTVGQITAIITATILPIMLPTLSRLQNDKEELKKMLLKFQKMTSIILIPLGVGIFMFSDLITLILLGEQWTEASDFIGIWGLMSAITIIFSRFSTIIYPAVGKPRMSVVAQLLHLVVLIPAIIFSADYGFEVLFWVRSLVRFELIFVNLIITYYLVTLSPWKMLRNIAPELLVSVFMGIVAYLLLQIHSSIVWSFSTISICIVVYFMSLAIFPKEKQIILKLVNQVYKRIGRK</sequence>
<dbReference type="PANTHER" id="PTHR30250:SF10">
    <property type="entry name" value="LIPOPOLYSACCHARIDE BIOSYNTHESIS PROTEIN WZXC"/>
    <property type="match status" value="1"/>
</dbReference>
<evidence type="ECO:0000256" key="7">
    <source>
        <dbReference type="SAM" id="Phobius"/>
    </source>
</evidence>
<reference evidence="8 9" key="1">
    <citation type="submission" date="2024-04" db="EMBL/GenBank/DDBJ databases">
        <title>whole genome sequencing of Lutimonas vermicola strain IMCC1616.</title>
        <authorList>
            <person name="Bae S.S."/>
        </authorList>
    </citation>
    <scope>NUCLEOTIDE SEQUENCE [LARGE SCALE GENOMIC DNA]</scope>
    <source>
        <strain evidence="8 9">IMCC1616</strain>
    </source>
</reference>
<evidence type="ECO:0000256" key="3">
    <source>
        <dbReference type="ARBA" id="ARBA00022475"/>
    </source>
</evidence>
<feature type="transmembrane region" description="Helical" evidence="7">
    <location>
        <begin position="361"/>
        <end position="379"/>
    </location>
</feature>
<evidence type="ECO:0000256" key="5">
    <source>
        <dbReference type="ARBA" id="ARBA00022989"/>
    </source>
</evidence>
<feature type="transmembrane region" description="Helical" evidence="7">
    <location>
        <begin position="330"/>
        <end position="354"/>
    </location>
</feature>
<feature type="transmembrane region" description="Helical" evidence="7">
    <location>
        <begin position="150"/>
        <end position="169"/>
    </location>
</feature>